<evidence type="ECO:0000256" key="6">
    <source>
        <dbReference type="ARBA" id="ARBA00023136"/>
    </source>
</evidence>
<keyword evidence="5" id="KW-1278">Translocase</keyword>
<protein>
    <submittedName>
        <fullName evidence="9">Putative ABC transport system ATPase component</fullName>
        <ecNumber evidence="9">3.6.3.17</ecNumber>
    </submittedName>
</protein>
<dbReference type="PANTHER" id="PTHR43790">
    <property type="entry name" value="CARBOHYDRATE TRANSPORT ATP-BINDING PROTEIN MG119-RELATED"/>
    <property type="match status" value="1"/>
</dbReference>
<reference evidence="9 10" key="1">
    <citation type="submission" date="2018-06" db="EMBL/GenBank/DDBJ databases">
        <authorList>
            <consortium name="Pathogen Informatics"/>
            <person name="Doyle S."/>
        </authorList>
    </citation>
    <scope>NUCLEOTIDE SEQUENCE [LARGE SCALE GENOMIC DNA]</scope>
    <source>
        <strain evidence="9 10">NCTC13465</strain>
    </source>
</reference>
<proteinExistence type="predicted"/>
<keyword evidence="9" id="KW-0378">Hydrolase</keyword>
<dbReference type="InterPro" id="IPR050107">
    <property type="entry name" value="ABC_carbohydrate_import_ATPase"/>
</dbReference>
<dbReference type="EMBL" id="UAWQ01000006">
    <property type="protein sequence ID" value="SQC41655.1"/>
    <property type="molecule type" value="Genomic_DNA"/>
</dbReference>
<gene>
    <name evidence="9" type="primary">rbsA_1</name>
    <name evidence="9" type="ORF">NCTC13465_00898</name>
</gene>
<evidence type="ECO:0000256" key="1">
    <source>
        <dbReference type="ARBA" id="ARBA00022448"/>
    </source>
</evidence>
<evidence type="ECO:0000256" key="4">
    <source>
        <dbReference type="ARBA" id="ARBA00022840"/>
    </source>
</evidence>
<evidence type="ECO:0000256" key="7">
    <source>
        <dbReference type="SAM" id="MobiDB-lite"/>
    </source>
</evidence>
<dbReference type="AlphaFoldDB" id="A0A2X3F6M7"/>
<keyword evidence="2" id="KW-1003">Cell membrane</keyword>
<dbReference type="PANTHER" id="PTHR43790:SF3">
    <property type="entry name" value="D-ALLOSE IMPORT ATP-BINDING PROTEIN ALSA-RELATED"/>
    <property type="match status" value="1"/>
</dbReference>
<dbReference type="Gene3D" id="3.40.50.300">
    <property type="entry name" value="P-loop containing nucleotide triphosphate hydrolases"/>
    <property type="match status" value="1"/>
</dbReference>
<accession>A0A2X3F6M7</accession>
<keyword evidence="4" id="KW-0067">ATP-binding</keyword>
<feature type="region of interest" description="Disordered" evidence="7">
    <location>
        <begin position="118"/>
        <end position="152"/>
    </location>
</feature>
<dbReference type="SUPFAM" id="SSF52540">
    <property type="entry name" value="P-loop containing nucleoside triphosphate hydrolases"/>
    <property type="match status" value="2"/>
</dbReference>
<feature type="domain" description="ABC transporter" evidence="8">
    <location>
        <begin position="77"/>
        <end position="115"/>
    </location>
</feature>
<dbReference type="InterPro" id="IPR003439">
    <property type="entry name" value="ABC_transporter-like_ATP-bd"/>
</dbReference>
<keyword evidence="1" id="KW-0813">Transport</keyword>
<evidence type="ECO:0000256" key="3">
    <source>
        <dbReference type="ARBA" id="ARBA00022741"/>
    </source>
</evidence>
<feature type="compositionally biased region" description="Gly residues" evidence="7">
    <location>
        <begin position="132"/>
        <end position="146"/>
    </location>
</feature>
<keyword evidence="6" id="KW-0472">Membrane</keyword>
<dbReference type="Proteomes" id="UP000251721">
    <property type="component" value="Unassembled WGS sequence"/>
</dbReference>
<dbReference type="GO" id="GO:0005524">
    <property type="term" value="F:ATP binding"/>
    <property type="evidence" value="ECO:0007669"/>
    <property type="project" value="UniProtKB-KW"/>
</dbReference>
<evidence type="ECO:0000256" key="2">
    <source>
        <dbReference type="ARBA" id="ARBA00022475"/>
    </source>
</evidence>
<sequence>MVFISHRIHELKAICDTLTVLRDGRLIESGPMGPLSGEQIVEKMLGHELSDIFPPPRPPHGEEVLLQVDGLHDEALLQDISLRLRKGEILGIAGLAGAGKTELCKALFGRQQKPGAAWRAERPAVATARSGRLGGARPGAGPGGATQRGHFH</sequence>
<keyword evidence="3" id="KW-0547">Nucleotide-binding</keyword>
<organism evidence="9 10">
    <name type="scientific">Klebsiella pneumoniae</name>
    <dbReference type="NCBI Taxonomy" id="573"/>
    <lineage>
        <taxon>Bacteria</taxon>
        <taxon>Pseudomonadati</taxon>
        <taxon>Pseudomonadota</taxon>
        <taxon>Gammaproteobacteria</taxon>
        <taxon>Enterobacterales</taxon>
        <taxon>Enterobacteriaceae</taxon>
        <taxon>Klebsiella/Raoultella group</taxon>
        <taxon>Klebsiella</taxon>
        <taxon>Klebsiella pneumoniae complex</taxon>
    </lineage>
</organism>
<evidence type="ECO:0000313" key="10">
    <source>
        <dbReference type="Proteomes" id="UP000251721"/>
    </source>
</evidence>
<name>A0A2X3F6M7_KLEPN</name>
<evidence type="ECO:0000256" key="5">
    <source>
        <dbReference type="ARBA" id="ARBA00022967"/>
    </source>
</evidence>
<dbReference type="GO" id="GO:0016887">
    <property type="term" value="F:ATP hydrolysis activity"/>
    <property type="evidence" value="ECO:0007669"/>
    <property type="project" value="InterPro"/>
</dbReference>
<dbReference type="InterPro" id="IPR027417">
    <property type="entry name" value="P-loop_NTPase"/>
</dbReference>
<evidence type="ECO:0000313" key="9">
    <source>
        <dbReference type="EMBL" id="SQC41655.1"/>
    </source>
</evidence>
<evidence type="ECO:0000259" key="8">
    <source>
        <dbReference type="Pfam" id="PF00005"/>
    </source>
</evidence>
<dbReference type="EC" id="3.6.3.17" evidence="9"/>
<dbReference type="Pfam" id="PF00005">
    <property type="entry name" value="ABC_tran"/>
    <property type="match status" value="1"/>
</dbReference>